<dbReference type="Pfam" id="PF24883">
    <property type="entry name" value="NPHP3_N"/>
    <property type="match status" value="1"/>
</dbReference>
<feature type="compositionally biased region" description="Basic and acidic residues" evidence="2">
    <location>
        <begin position="43"/>
        <end position="59"/>
    </location>
</feature>
<dbReference type="EMBL" id="MSFK01000020">
    <property type="protein sequence ID" value="PWY81503.1"/>
    <property type="molecule type" value="Genomic_DNA"/>
</dbReference>
<evidence type="ECO:0000256" key="2">
    <source>
        <dbReference type="SAM" id="MobiDB-lite"/>
    </source>
</evidence>
<dbReference type="InterPro" id="IPR027417">
    <property type="entry name" value="P-loop_NTPase"/>
</dbReference>
<dbReference type="STRING" id="1450535.A0A317W517"/>
<protein>
    <recommendedName>
        <fullName evidence="3">Nephrocystin 3-like N-terminal domain-containing protein</fullName>
    </recommendedName>
</protein>
<dbReference type="Gene3D" id="3.40.50.300">
    <property type="entry name" value="P-loop containing nucleotide triphosphate hydrolases"/>
    <property type="match status" value="1"/>
</dbReference>
<dbReference type="Gene3D" id="1.25.40.10">
    <property type="entry name" value="Tetratricopeptide repeat domain"/>
    <property type="match status" value="1"/>
</dbReference>
<dbReference type="InterPro" id="IPR011990">
    <property type="entry name" value="TPR-like_helical_dom_sf"/>
</dbReference>
<feature type="domain" description="Nephrocystin 3-like N-terminal" evidence="3">
    <location>
        <begin position="562"/>
        <end position="718"/>
    </location>
</feature>
<evidence type="ECO:0000313" key="5">
    <source>
        <dbReference type="Proteomes" id="UP000246702"/>
    </source>
</evidence>
<dbReference type="PANTHER" id="PTHR10039">
    <property type="entry name" value="AMELOGENIN"/>
    <property type="match status" value="1"/>
</dbReference>
<keyword evidence="1" id="KW-0677">Repeat</keyword>
<proteinExistence type="predicted"/>
<name>A0A317W517_9EURO</name>
<gene>
    <name evidence="4" type="ORF">BO94DRAFT_547790</name>
</gene>
<comment type="caution">
    <text evidence="4">The sequence shown here is derived from an EMBL/GenBank/DDBJ whole genome shotgun (WGS) entry which is preliminary data.</text>
</comment>
<dbReference type="Proteomes" id="UP000246702">
    <property type="component" value="Unassembled WGS sequence"/>
</dbReference>
<feature type="region of interest" description="Disordered" evidence="2">
    <location>
        <begin position="1"/>
        <end position="99"/>
    </location>
</feature>
<evidence type="ECO:0000259" key="3">
    <source>
        <dbReference type="Pfam" id="PF24883"/>
    </source>
</evidence>
<dbReference type="SUPFAM" id="SSF52540">
    <property type="entry name" value="P-loop containing nucleoside triphosphate hydrolases"/>
    <property type="match status" value="1"/>
</dbReference>
<sequence>MSMASNDVPRDDHPRDVSTTPAGVEHPDAGSSAHLLVYQAGHDAMHDSHSAPNDHHLHSDSYLPDSSPGNGRSMSPYHERTTSEDESSSAIIDEPSTPEVIRSISPIQYKDEREQLAASGSSLVTYSSQYEFHETVLDSRKAEVLSRVGYFESNPRHGHGSIGRKTVSPPFSPARDRSKGINSPIDNLNFSDAPGYEPERVKESDTAPPRRSPSWKPRPDAFPAGRLSSGGDRAFYNLESPSTGQARPFRPRRGARPATPPARIIPRHGGHGSHGSPGGLASPPEWTGTPPHGGGGRFNLARYVLGMKPRFATALPTGLPTKVTTLREVQRRMDDLRLKLMPHRASRTDWILHRADGLAEDIDAFMSALRPADPAVADCSNLVMASFLHLIQLISVSKRSKWANSVVLEQAFTVLDQMAVILYHFTQHLGVPTAETSHIAILALVEVINFNWDILQAVQNEPVSSASIAFRLRFRTHLKQLVELEERFSVQVWRVAIERSSMDSLRDTDGAKDRTAAHKTGIETIRKWLSNGATTDRPIKFHAFSATTDADTELPLKWLSDLTTRFWQSHKSMLFIIGEAGTGKSACVRSILDRSKSRYSRRAKVLYFSVDPSLEGCRTSTDLVKSLLLQLFEQTIGDAAFLQSFRDVYGNEGDEDERRLWSILQQQAASLSAKYSGEELLLVIDGLDKIKGDKTQVCVWLHEVVKQSLRHRCIFLSRPLFDGNYGADSLHFEIDSRVLEEDTRFLVRTRVQQIGFLKRNERAARFVGERALQRPVDSLLRAHLLVALIELQESYRESTLVLQSIPTALPDFIDFMILQVKFDDPQVKHLLSWLLVAERAMTLREIEIMIDPHFAVGSLGSNATQFFRKSCASLIDIRQGFVQFVHPLIKERLVRLGHESTISLSPGAAHRVVLWRCLEYIQHRLPDAGPSRLTLEESGSLGNQILARVAKDPLLEYSILHYIKHYEESQPDSISEFRKVYLDSPLLAQLEHHYWKLHTSDALEHKHLQALDFRKAVHGGRSVSVVQTLITLSMLSNASGRRAKAVTYLGEAWCLASRLPDQDKPLCRELAMEYSNLCISETTSGLQVGVDMLCEELYEFLWDLEQEMGTQLSERALSQVEILLQIYQHRNKREQMAGLQRQLYERATVTFGRSDIRTLDYANRFAEVLFTLNCHHEVGNLCEELLIEMRDEIEVWDHRHLRILFHLVESYDSQGQQLQAETELRSAWQTLYRATVDRTSPDARLAFIQVTLRLGKLLITSFNYLEASEIAIKLWAALEEDTFPMDETTRRELLALSDYYIQAGIYEPVIPVLVELRSIYPDGLSINTYVEAVRISILLSKCYRHHPHRGDGTEFLVELVEALLLMDIVNEHCIDVVAELVDHYKERRDWHGAAPICYKVLERVWPELCQWEDYDPTIPEVLTESGLRMGLVYARLVVSQSSKDEAAGVLRFVFTSFRDSDRVGDMYVFEAADLYSEVLRDAGHMSEAIDVLQSLHTQFPEPYGAHHDQYSQIAEKLVDLYQMTDIQNVSEDILLNIVESFGHGEGLCQSTCFNAVLVLIQLYEAKDRPSEMRTWYERLWGAMMLHRGAGDITDDQMFGVLQKYSSLLLLHNQHAEAIQITRELRTLVSRDSIWLTQVDYELALLLEGDQQYREAVDLYEGICQSDMEMSEDQHQIPPFVTEATERLSRLYAQHASLAGRAEEMLRRAWQTALRSRGCSDDHTVACFHRLMDFYGQESSRTGRAWAQMEEFIVQIMIEELNEERLYDWAWTFSKLYQQFGDVNTGLQLLHDLRAERAFLMYRTEVPVPRIGEARLLLVDRRSFILVNTLEALLMGRPQAPVLAEIIQEVLTESALYEVWANIKRVKSSLQTGLTVSSRLIFLLQERGRKYEAGALLQEAWAMFQLHTQQDLSQSGVVWAFFNDCLHELHKRQPTISLVTSLVNACIELKRTQYFAGCFTLAKWAHEYLTRDVWGSQTKEITRLGFRLVQAIRSDESASPITIPGDLQELTEELIIGLVYHGRRDWIDVTGLSLGEVNIVIQFLSDKNDIDCLEQIFQSLWNARILLDNWHLNTTVSIGLRLCEVKFARGQCSEAHDLIDDMLYNLHDVYDEWDELHPLIIRCENLRARFHNRQGQHSLALTVHHDLLAQAVDRHLSHGPEDSHEEQALTTSEAWNDIMLDQVRSLKATYELNEGWDLHGAEHYLNTLEEAFNLAAGSAAWEHWQTLEEPSTWQPVCPIPKASRGESDTTGLKAGDVHGLWVVPQDWTIPEDEAEESAPDPTVDYGDRSWQL</sequence>
<dbReference type="OrthoDB" id="2546325at2759"/>
<reference evidence="4 5" key="1">
    <citation type="submission" date="2016-12" db="EMBL/GenBank/DDBJ databases">
        <title>The genomes of Aspergillus section Nigri reveals drivers in fungal speciation.</title>
        <authorList>
            <consortium name="DOE Joint Genome Institute"/>
            <person name="Vesth T.C."/>
            <person name="Nybo J."/>
            <person name="Theobald S."/>
            <person name="Brandl J."/>
            <person name="Frisvad J.C."/>
            <person name="Nielsen K.F."/>
            <person name="Lyhne E.K."/>
            <person name="Kogle M.E."/>
            <person name="Kuo A."/>
            <person name="Riley R."/>
            <person name="Clum A."/>
            <person name="Nolan M."/>
            <person name="Lipzen A."/>
            <person name="Salamov A."/>
            <person name="Henrissat B."/>
            <person name="Wiebenga A."/>
            <person name="De Vries R.P."/>
            <person name="Grigoriev I.V."/>
            <person name="Mortensen U.H."/>
            <person name="Andersen M.R."/>
            <person name="Baker S.E."/>
        </authorList>
    </citation>
    <scope>NUCLEOTIDE SEQUENCE [LARGE SCALE GENOMIC DNA]</scope>
    <source>
        <strain evidence="4 5">CBS 115572</strain>
    </source>
</reference>
<keyword evidence="5" id="KW-1185">Reference proteome</keyword>
<organism evidence="4 5">
    <name type="scientific">Aspergillus sclerotioniger CBS 115572</name>
    <dbReference type="NCBI Taxonomy" id="1450535"/>
    <lineage>
        <taxon>Eukaryota</taxon>
        <taxon>Fungi</taxon>
        <taxon>Dikarya</taxon>
        <taxon>Ascomycota</taxon>
        <taxon>Pezizomycotina</taxon>
        <taxon>Eurotiomycetes</taxon>
        <taxon>Eurotiomycetidae</taxon>
        <taxon>Eurotiales</taxon>
        <taxon>Aspergillaceae</taxon>
        <taxon>Aspergillus</taxon>
        <taxon>Aspergillus subgen. Circumdati</taxon>
    </lineage>
</organism>
<feature type="region of interest" description="Disordered" evidence="2">
    <location>
        <begin position="2267"/>
        <end position="2291"/>
    </location>
</feature>
<evidence type="ECO:0000256" key="1">
    <source>
        <dbReference type="ARBA" id="ARBA00022737"/>
    </source>
</evidence>
<feature type="region of interest" description="Disordered" evidence="2">
    <location>
        <begin position="152"/>
        <end position="294"/>
    </location>
</feature>
<dbReference type="RefSeq" id="XP_025465571.1">
    <property type="nucleotide sequence ID" value="XM_025613352.1"/>
</dbReference>
<dbReference type="InterPro" id="IPR056884">
    <property type="entry name" value="NPHP3-like_N"/>
</dbReference>
<dbReference type="GeneID" id="37115495"/>
<accession>A0A317W517</accession>
<feature type="compositionally biased region" description="Polar residues" evidence="2">
    <location>
        <begin position="180"/>
        <end position="190"/>
    </location>
</feature>
<dbReference type="PANTHER" id="PTHR10039:SF11">
    <property type="entry name" value="NACHT DOMAIN PROTEIN (AFU_ORTHOLOGUE AFUA_1G01490)"/>
    <property type="match status" value="1"/>
</dbReference>
<evidence type="ECO:0000313" key="4">
    <source>
        <dbReference type="EMBL" id="PWY81503.1"/>
    </source>
</evidence>
<feature type="compositionally biased region" description="Acidic residues" evidence="2">
    <location>
        <begin position="2268"/>
        <end position="2277"/>
    </location>
</feature>